<name>A0A1J7GQU3_LUPAN</name>
<evidence type="ECO:0000256" key="1">
    <source>
        <dbReference type="SAM" id="MobiDB-lite"/>
    </source>
</evidence>
<feature type="compositionally biased region" description="Basic and acidic residues" evidence="1">
    <location>
        <begin position="9"/>
        <end position="25"/>
    </location>
</feature>
<keyword evidence="3" id="KW-1185">Reference proteome</keyword>
<proteinExistence type="predicted"/>
<reference evidence="2 3" key="1">
    <citation type="journal article" date="2017" name="Plant Biotechnol. J.">
        <title>A comprehensive draft genome sequence for lupin (Lupinus angustifolius), an emerging health food: insights into plant-microbe interactions and legume evolution.</title>
        <authorList>
            <person name="Hane J.K."/>
            <person name="Ming Y."/>
            <person name="Kamphuis L.G."/>
            <person name="Nelson M.N."/>
            <person name="Garg G."/>
            <person name="Atkins C.A."/>
            <person name="Bayer P.E."/>
            <person name="Bravo A."/>
            <person name="Bringans S."/>
            <person name="Cannon S."/>
            <person name="Edwards D."/>
            <person name="Foley R."/>
            <person name="Gao L.L."/>
            <person name="Harrison M.J."/>
            <person name="Huang W."/>
            <person name="Hurgobin B."/>
            <person name="Li S."/>
            <person name="Liu C.W."/>
            <person name="McGrath A."/>
            <person name="Morahan G."/>
            <person name="Murray J."/>
            <person name="Weller J."/>
            <person name="Jian J."/>
            <person name="Singh K.B."/>
        </authorList>
    </citation>
    <scope>NUCLEOTIDE SEQUENCE [LARGE SCALE GENOMIC DNA]</scope>
    <source>
        <strain evidence="3">cv. Tanjil</strain>
        <tissue evidence="2">Whole plant</tissue>
    </source>
</reference>
<dbReference type="EMBL" id="CM007379">
    <property type="protein sequence ID" value="OIV92020.1"/>
    <property type="molecule type" value="Genomic_DNA"/>
</dbReference>
<accession>A0A1J7GQU3</accession>
<evidence type="ECO:0000313" key="2">
    <source>
        <dbReference type="EMBL" id="OIV92020.1"/>
    </source>
</evidence>
<protein>
    <submittedName>
        <fullName evidence="2">Uncharacterized protein</fullName>
    </submittedName>
</protein>
<dbReference type="Gramene" id="OIV92020">
    <property type="protein sequence ID" value="OIV92020"/>
    <property type="gene ID" value="TanjilG_20177"/>
</dbReference>
<dbReference type="AlphaFoldDB" id="A0A1J7GQU3"/>
<organism evidence="2 3">
    <name type="scientific">Lupinus angustifolius</name>
    <name type="common">Narrow-leaved blue lupine</name>
    <dbReference type="NCBI Taxonomy" id="3871"/>
    <lineage>
        <taxon>Eukaryota</taxon>
        <taxon>Viridiplantae</taxon>
        <taxon>Streptophyta</taxon>
        <taxon>Embryophyta</taxon>
        <taxon>Tracheophyta</taxon>
        <taxon>Spermatophyta</taxon>
        <taxon>Magnoliopsida</taxon>
        <taxon>eudicotyledons</taxon>
        <taxon>Gunneridae</taxon>
        <taxon>Pentapetalae</taxon>
        <taxon>rosids</taxon>
        <taxon>fabids</taxon>
        <taxon>Fabales</taxon>
        <taxon>Fabaceae</taxon>
        <taxon>Papilionoideae</taxon>
        <taxon>50 kb inversion clade</taxon>
        <taxon>genistoids sensu lato</taxon>
        <taxon>core genistoids</taxon>
        <taxon>Genisteae</taxon>
        <taxon>Lupinus</taxon>
    </lineage>
</organism>
<sequence length="106" mass="12363">MSGRFFSRKGKEVAKESKSTSKDNKFQCKEGKQRCKEITLRSAPILEKMITLEEEEFDRFMFYVVKYGLQKLAQPNKMLSLDIVKQFYANSIVSGDARTNCYTWVN</sequence>
<evidence type="ECO:0000313" key="3">
    <source>
        <dbReference type="Proteomes" id="UP000188354"/>
    </source>
</evidence>
<dbReference type="Proteomes" id="UP000188354">
    <property type="component" value="Chromosome LG19"/>
</dbReference>
<feature type="region of interest" description="Disordered" evidence="1">
    <location>
        <begin position="1"/>
        <end position="25"/>
    </location>
</feature>
<gene>
    <name evidence="2" type="ORF">TanjilG_20177</name>
</gene>